<keyword evidence="14" id="KW-0378">Hydrolase</keyword>
<keyword evidence="13" id="KW-0812">Transmembrane</keyword>
<evidence type="ECO:0000256" key="17">
    <source>
        <dbReference type="ARBA" id="ARBA00022984"/>
    </source>
</evidence>
<proteinExistence type="inferred from homology"/>
<evidence type="ECO:0000256" key="11">
    <source>
        <dbReference type="ARBA" id="ARBA00022676"/>
    </source>
</evidence>
<keyword evidence="19" id="KW-0472">Membrane</keyword>
<evidence type="ECO:0000256" key="8">
    <source>
        <dbReference type="ARBA" id="ARBA00022475"/>
    </source>
</evidence>
<evidence type="ECO:0000256" key="25">
    <source>
        <dbReference type="ARBA" id="ARBA00049902"/>
    </source>
</evidence>
<evidence type="ECO:0000256" key="14">
    <source>
        <dbReference type="ARBA" id="ARBA00022801"/>
    </source>
</evidence>
<evidence type="ECO:0000256" key="10">
    <source>
        <dbReference type="ARBA" id="ARBA00022670"/>
    </source>
</evidence>
<evidence type="ECO:0000256" key="2">
    <source>
        <dbReference type="ARBA" id="ARBA00004401"/>
    </source>
</evidence>
<evidence type="ECO:0000256" key="24">
    <source>
        <dbReference type="ARBA" id="ARBA00044770"/>
    </source>
</evidence>
<dbReference type="InterPro" id="IPR050396">
    <property type="entry name" value="Glycosyltr_51/Transpeptidase"/>
</dbReference>
<keyword evidence="15" id="KW-0133">Cell shape</keyword>
<dbReference type="NCBIfam" id="TIGR02074">
    <property type="entry name" value="PBP_1a_fam"/>
    <property type="match status" value="1"/>
</dbReference>
<comment type="similarity">
    <text evidence="4">In the C-terminal section; belongs to the transpeptidase family.</text>
</comment>
<evidence type="ECO:0000256" key="15">
    <source>
        <dbReference type="ARBA" id="ARBA00022960"/>
    </source>
</evidence>
<dbReference type="Pfam" id="PF00905">
    <property type="entry name" value="Transpeptidase"/>
    <property type="match status" value="1"/>
</dbReference>
<comment type="catalytic activity">
    <reaction evidence="25">
        <text>[GlcNAc-(1-&gt;4)-Mur2Ac(oyl-L-Ala-gamma-D-Glu-L-Lys-D-Ala-D-Ala)](n)-di-trans,octa-cis-undecaprenyl diphosphate + beta-D-GlcNAc-(1-&gt;4)-Mur2Ac(oyl-L-Ala-gamma-D-Glu-L-Lys-D-Ala-D-Ala)-di-trans,octa-cis-undecaprenyl diphosphate = [GlcNAc-(1-&gt;4)-Mur2Ac(oyl-L-Ala-gamma-D-Glu-L-Lys-D-Ala-D-Ala)](n+1)-di-trans,octa-cis-undecaprenyl diphosphate + di-trans,octa-cis-undecaprenyl diphosphate + H(+)</text>
        <dbReference type="Rhea" id="RHEA:23708"/>
        <dbReference type="Rhea" id="RHEA-COMP:9602"/>
        <dbReference type="Rhea" id="RHEA-COMP:9603"/>
        <dbReference type="ChEBI" id="CHEBI:15378"/>
        <dbReference type="ChEBI" id="CHEBI:58405"/>
        <dbReference type="ChEBI" id="CHEBI:60033"/>
        <dbReference type="ChEBI" id="CHEBI:78435"/>
        <dbReference type="EC" id="2.4.99.28"/>
    </reaction>
</comment>
<dbReference type="InterPro" id="IPR036950">
    <property type="entry name" value="PBP_transglycosylase"/>
</dbReference>
<keyword evidence="17" id="KW-0573">Peptidoglycan synthesis</keyword>
<evidence type="ECO:0000256" key="3">
    <source>
        <dbReference type="ARBA" id="ARBA00004752"/>
    </source>
</evidence>
<evidence type="ECO:0000313" key="31">
    <source>
        <dbReference type="Proteomes" id="UP000037540"/>
    </source>
</evidence>
<comment type="caution">
    <text evidence="30">The sequence shown here is derived from an EMBL/GenBank/DDBJ whole genome shotgun (WGS) entry which is preliminary data.</text>
</comment>
<dbReference type="EC" id="2.4.99.28" evidence="24"/>
<dbReference type="InterPro" id="IPR012338">
    <property type="entry name" value="Beta-lactam/transpept-like"/>
</dbReference>
<evidence type="ECO:0000256" key="18">
    <source>
        <dbReference type="ARBA" id="ARBA00022989"/>
    </source>
</evidence>
<keyword evidence="9" id="KW-0121">Carboxypeptidase</keyword>
<dbReference type="GO" id="GO:0071555">
    <property type="term" value="P:cell wall organization"/>
    <property type="evidence" value="ECO:0007669"/>
    <property type="project" value="UniProtKB-KW"/>
</dbReference>
<evidence type="ECO:0000256" key="26">
    <source>
        <dbReference type="ARBA" id="ARBA00060592"/>
    </source>
</evidence>
<comment type="pathway">
    <text evidence="3">Cell wall biogenesis; peptidoglycan biosynthesis.</text>
</comment>
<feature type="compositionally biased region" description="Low complexity" evidence="27">
    <location>
        <begin position="820"/>
        <end position="849"/>
    </location>
</feature>
<dbReference type="EMBL" id="LGVR01000080">
    <property type="protein sequence ID" value="KOA83697.1"/>
    <property type="molecule type" value="Genomic_DNA"/>
</dbReference>
<feature type="domain" description="Penicillin-binding protein transpeptidase" evidence="28">
    <location>
        <begin position="395"/>
        <end position="675"/>
    </location>
</feature>
<dbReference type="SUPFAM" id="SSF56601">
    <property type="entry name" value="beta-lactamase/transpeptidase-like"/>
    <property type="match status" value="1"/>
</dbReference>
<dbReference type="EC" id="3.4.16.4" evidence="6"/>
<dbReference type="InterPro" id="IPR023346">
    <property type="entry name" value="Lysozyme-like_dom_sf"/>
</dbReference>
<dbReference type="GO" id="GO:0005886">
    <property type="term" value="C:plasma membrane"/>
    <property type="evidence" value="ECO:0007669"/>
    <property type="project" value="UniProtKB-SubCell"/>
</dbReference>
<dbReference type="GO" id="GO:0008360">
    <property type="term" value="P:regulation of cell shape"/>
    <property type="evidence" value="ECO:0007669"/>
    <property type="project" value="UniProtKB-KW"/>
</dbReference>
<sequence>MTESKGTKSSQSKKTSSKKTKKKKFKPFKIILISLLSLFIISTIVAGGLVLAVMKTAPDLDIHEIVAASDASKIYDDKGELIDNIITSKKKILVKYDELPKNLVNAFVSIEDERFFEHKGIDFKRIAGAFLIDIKNMLKGNSGLQGASTITQQLIKNTLFETHGNTLNDKVRRKVQEWYLAPKLEKEVGKEVIMETYLNTIYLGGRAIGVGAAADQYFGVSINKLDLIQCAFIAGLPQSPSVYYPYSRTSKKDPSKYINRTKTVLSKMKENGYISESQYIEAIAELDTDKFGVTEDRSLQTLGHYTIHKPANVDEKYNFEWFTRPVIDNVKKDLKEIYNYSDDEIEKLLVNGNLKIYSTMNKNLQVETQKLINEDDKLNSLSQEGKDGLKEPQASAVLTDYHTGEIKVIIGGRGEQPALSFNRATNAKVPAGSSIKPLTVYAPAIDSKMATACTVLEDSPLPDTMSKKYSSPGTVWQPKNANGVYSGYLGLRDALKNSVNVFAVKLEDKIGLNTGIKYGEKFGLTFDNIDKHSMAALALGELSGGTNTFTMANAYGVFGNNGLYSSPRLYTKVVDRNGATILETKTQTTQVLSPESAYIMYDLLKGPVKEGTATRINNTYTSQIPLVGKTGTSTKSKNLWFCGLTPYYSGSVWLENKYGQNISSSDAAAIFGKIMNKAVENLPVTDIKMPDNIVKAEVDRVSGLLPSDLSYKDPRGSQVYNELFIKGTVPTEQDNIHVSARVNRYNGHIAGSYTPSFLTDYRVFIKRDYNPGVYLADQMYVLPSRQDNSSYHYSQDKKPKKDNTESDQNSTEENTDVDSETNNNNNTTDTENSNSNINDTTNNNIINDNTDNKKNTKKPITNVKKKPKNLKDLFKNH</sequence>
<evidence type="ECO:0000256" key="7">
    <source>
        <dbReference type="ARBA" id="ARBA00018638"/>
    </source>
</evidence>
<reference evidence="30 31" key="1">
    <citation type="submission" date="2015-07" db="EMBL/GenBank/DDBJ databases">
        <title>Draft genome sequences of 17 French Clostridium botulinum group III.</title>
        <authorList>
            <person name="Woudstra C."/>
            <person name="Le Marechal C."/>
            <person name="Souillard R."/>
            <person name="Bayon-Auboyer M.-H."/>
            <person name="Dessouter D."/>
            <person name="Fach P."/>
        </authorList>
    </citation>
    <scope>NUCLEOTIDE SEQUENCE [LARGE SCALE GENOMIC DNA]</scope>
    <source>
        <strain evidence="30 31">12LNRI-CD</strain>
    </source>
</reference>
<dbReference type="Pfam" id="PF00912">
    <property type="entry name" value="Transgly"/>
    <property type="match status" value="1"/>
</dbReference>
<feature type="region of interest" description="Disordered" evidence="27">
    <location>
        <begin position="787"/>
        <end position="877"/>
    </location>
</feature>
<dbReference type="Proteomes" id="UP000037540">
    <property type="component" value="Unassembled WGS sequence"/>
</dbReference>
<dbReference type="SUPFAM" id="SSF53955">
    <property type="entry name" value="Lysozyme-like"/>
    <property type="match status" value="1"/>
</dbReference>
<protein>
    <recommendedName>
        <fullName evidence="7">Penicillin-binding protein 1A</fullName>
        <ecNumber evidence="24">2.4.99.28</ecNumber>
        <ecNumber evidence="6">3.4.16.4</ecNumber>
    </recommendedName>
</protein>
<comment type="subcellular location">
    <subcellularLocation>
        <location evidence="2">Cell membrane</location>
        <topology evidence="2">Single-pass type II membrane protein</topology>
    </subcellularLocation>
</comment>
<feature type="region of interest" description="Disordered" evidence="27">
    <location>
        <begin position="1"/>
        <end position="20"/>
    </location>
</feature>
<dbReference type="AlphaFoldDB" id="A0A9Q1ZB12"/>
<evidence type="ECO:0000256" key="13">
    <source>
        <dbReference type="ARBA" id="ARBA00022692"/>
    </source>
</evidence>
<dbReference type="RefSeq" id="WP_019278505.1">
    <property type="nucleotide sequence ID" value="NZ_LGVP01000028.1"/>
</dbReference>
<dbReference type="GO" id="GO:0008658">
    <property type="term" value="F:penicillin binding"/>
    <property type="evidence" value="ECO:0007669"/>
    <property type="project" value="InterPro"/>
</dbReference>
<feature type="domain" description="Glycosyl transferase family 51" evidence="29">
    <location>
        <begin position="79"/>
        <end position="269"/>
    </location>
</feature>
<keyword evidence="11" id="KW-0328">Glycosyltransferase</keyword>
<evidence type="ECO:0000256" key="19">
    <source>
        <dbReference type="ARBA" id="ARBA00023136"/>
    </source>
</evidence>
<gene>
    <name evidence="30" type="ORF">ADU74_12000</name>
</gene>
<evidence type="ECO:0000256" key="1">
    <source>
        <dbReference type="ARBA" id="ARBA00002624"/>
    </source>
</evidence>
<comment type="function">
    <text evidence="1">Cell wall formation. Synthesis of cross-linked peptidoglycan from the lipid intermediates. The enzyme has a penicillin-insensitive transglycosylase N-terminal domain (formation of linear glycan strands) and a penicillin-sensitive transpeptidase C-terminal domain (cross-linking of the peptide subunits).</text>
</comment>
<keyword evidence="21" id="KW-0511">Multifunctional enzyme</keyword>
<evidence type="ECO:0000256" key="5">
    <source>
        <dbReference type="ARBA" id="ARBA00007739"/>
    </source>
</evidence>
<organism evidence="30 31">
    <name type="scientific">Clostridium botulinum</name>
    <dbReference type="NCBI Taxonomy" id="1491"/>
    <lineage>
        <taxon>Bacteria</taxon>
        <taxon>Bacillati</taxon>
        <taxon>Bacillota</taxon>
        <taxon>Clostridia</taxon>
        <taxon>Eubacteriales</taxon>
        <taxon>Clostridiaceae</taxon>
        <taxon>Clostridium</taxon>
    </lineage>
</organism>
<evidence type="ECO:0000256" key="20">
    <source>
        <dbReference type="ARBA" id="ARBA00023251"/>
    </source>
</evidence>
<dbReference type="InterPro" id="IPR001264">
    <property type="entry name" value="Glyco_trans_51"/>
</dbReference>
<evidence type="ECO:0000313" key="30">
    <source>
        <dbReference type="EMBL" id="KOA83697.1"/>
    </source>
</evidence>
<dbReference type="GO" id="GO:0006508">
    <property type="term" value="P:proteolysis"/>
    <property type="evidence" value="ECO:0007669"/>
    <property type="project" value="UniProtKB-KW"/>
</dbReference>
<evidence type="ECO:0000256" key="4">
    <source>
        <dbReference type="ARBA" id="ARBA00007090"/>
    </source>
</evidence>
<evidence type="ECO:0000256" key="16">
    <source>
        <dbReference type="ARBA" id="ARBA00022968"/>
    </source>
</evidence>
<keyword evidence="8" id="KW-1003">Cell membrane</keyword>
<keyword evidence="16" id="KW-0735">Signal-anchor</keyword>
<dbReference type="Gene3D" id="1.10.3810.10">
    <property type="entry name" value="Biosynthetic peptidoglycan transglycosylase-like"/>
    <property type="match status" value="1"/>
</dbReference>
<dbReference type="Gene3D" id="3.40.710.10">
    <property type="entry name" value="DD-peptidase/beta-lactamase superfamily"/>
    <property type="match status" value="1"/>
</dbReference>
<keyword evidence="12" id="KW-0808">Transferase</keyword>
<evidence type="ECO:0000256" key="21">
    <source>
        <dbReference type="ARBA" id="ARBA00023268"/>
    </source>
</evidence>
<dbReference type="GO" id="GO:0009002">
    <property type="term" value="F:serine-type D-Ala-D-Ala carboxypeptidase activity"/>
    <property type="evidence" value="ECO:0007669"/>
    <property type="project" value="UniProtKB-EC"/>
</dbReference>
<name>A0A9Q1ZB12_CLOBO</name>
<dbReference type="FunFam" id="1.10.3810.10:FF:000001">
    <property type="entry name" value="Penicillin-binding protein 1A"/>
    <property type="match status" value="1"/>
</dbReference>
<dbReference type="GO" id="GO:0030288">
    <property type="term" value="C:outer membrane-bounded periplasmic space"/>
    <property type="evidence" value="ECO:0007669"/>
    <property type="project" value="TreeGrafter"/>
</dbReference>
<dbReference type="PANTHER" id="PTHR32282:SF11">
    <property type="entry name" value="PENICILLIN-BINDING PROTEIN 1B"/>
    <property type="match status" value="1"/>
</dbReference>
<keyword evidence="20" id="KW-0046">Antibiotic resistance</keyword>
<evidence type="ECO:0000259" key="29">
    <source>
        <dbReference type="Pfam" id="PF00912"/>
    </source>
</evidence>
<comment type="pathway">
    <text evidence="26">Glycan biosynthesis.</text>
</comment>
<evidence type="ECO:0000256" key="12">
    <source>
        <dbReference type="ARBA" id="ARBA00022679"/>
    </source>
</evidence>
<dbReference type="GO" id="GO:0009252">
    <property type="term" value="P:peptidoglycan biosynthetic process"/>
    <property type="evidence" value="ECO:0007669"/>
    <property type="project" value="UniProtKB-KW"/>
</dbReference>
<keyword evidence="22" id="KW-0961">Cell wall biogenesis/degradation</keyword>
<evidence type="ECO:0000256" key="22">
    <source>
        <dbReference type="ARBA" id="ARBA00023316"/>
    </source>
</evidence>
<evidence type="ECO:0000256" key="27">
    <source>
        <dbReference type="SAM" id="MobiDB-lite"/>
    </source>
</evidence>
<dbReference type="GO" id="GO:0008955">
    <property type="term" value="F:peptidoglycan glycosyltransferase activity"/>
    <property type="evidence" value="ECO:0007669"/>
    <property type="project" value="UniProtKB-EC"/>
</dbReference>
<evidence type="ECO:0000256" key="6">
    <source>
        <dbReference type="ARBA" id="ARBA00012448"/>
    </source>
</evidence>
<dbReference type="PANTHER" id="PTHR32282">
    <property type="entry name" value="BINDING PROTEIN TRANSPEPTIDASE, PUTATIVE-RELATED"/>
    <property type="match status" value="1"/>
</dbReference>
<evidence type="ECO:0000256" key="9">
    <source>
        <dbReference type="ARBA" id="ARBA00022645"/>
    </source>
</evidence>
<comment type="similarity">
    <text evidence="5">In the N-terminal section; belongs to the glycosyltransferase 51 family.</text>
</comment>
<keyword evidence="10" id="KW-0645">Protease</keyword>
<dbReference type="InterPro" id="IPR001460">
    <property type="entry name" value="PCN-bd_Tpept"/>
</dbReference>
<accession>A0A9Q1ZB12</accession>
<evidence type="ECO:0000256" key="23">
    <source>
        <dbReference type="ARBA" id="ARBA00034000"/>
    </source>
</evidence>
<feature type="compositionally biased region" description="Basic and acidic residues" evidence="27">
    <location>
        <begin position="794"/>
        <end position="804"/>
    </location>
</feature>
<evidence type="ECO:0000259" key="28">
    <source>
        <dbReference type="Pfam" id="PF00905"/>
    </source>
</evidence>
<keyword evidence="18" id="KW-1133">Transmembrane helix</keyword>
<comment type="catalytic activity">
    <reaction evidence="23">
        <text>Preferential cleavage: (Ac)2-L-Lys-D-Ala-|-D-Ala. Also transpeptidation of peptidyl-alanyl moieties that are N-acyl substituents of D-alanine.</text>
        <dbReference type="EC" id="3.4.16.4"/>
    </reaction>
</comment>
<dbReference type="GO" id="GO:0046677">
    <property type="term" value="P:response to antibiotic"/>
    <property type="evidence" value="ECO:0007669"/>
    <property type="project" value="UniProtKB-KW"/>
</dbReference>